<keyword evidence="10" id="KW-0812">Transmembrane</keyword>
<dbReference type="PRINTS" id="PR00344">
    <property type="entry name" value="BCTRLSENSOR"/>
</dbReference>
<dbReference type="CDD" id="cd00082">
    <property type="entry name" value="HisKA"/>
    <property type="match status" value="1"/>
</dbReference>
<evidence type="ECO:0000313" key="13">
    <source>
        <dbReference type="Proteomes" id="UP000256977"/>
    </source>
</evidence>
<dbReference type="RefSeq" id="WP_116060149.1">
    <property type="nucleotide sequence ID" value="NZ_QRDZ01000005.1"/>
</dbReference>
<comment type="caution">
    <text evidence="12">The sequence shown here is derived from an EMBL/GenBank/DDBJ whole genome shotgun (WGS) entry which is preliminary data.</text>
</comment>
<dbReference type="GO" id="GO:0005524">
    <property type="term" value="F:ATP binding"/>
    <property type="evidence" value="ECO:0007669"/>
    <property type="project" value="UniProtKB-KW"/>
</dbReference>
<protein>
    <recommendedName>
        <fullName evidence="3">histidine kinase</fullName>
        <ecNumber evidence="3">2.7.13.3</ecNumber>
    </recommendedName>
</protein>
<gene>
    <name evidence="12" type="ORF">DFP98_105148</name>
</gene>
<dbReference type="GO" id="GO:0007234">
    <property type="term" value="P:osmosensory signaling via phosphorelay pathway"/>
    <property type="evidence" value="ECO:0007669"/>
    <property type="project" value="TreeGrafter"/>
</dbReference>
<keyword evidence="13" id="KW-1185">Reference proteome</keyword>
<evidence type="ECO:0000256" key="2">
    <source>
        <dbReference type="ARBA" id="ARBA00004370"/>
    </source>
</evidence>
<evidence type="ECO:0000256" key="3">
    <source>
        <dbReference type="ARBA" id="ARBA00012438"/>
    </source>
</evidence>
<proteinExistence type="predicted"/>
<dbReference type="InterPro" id="IPR003661">
    <property type="entry name" value="HisK_dim/P_dom"/>
</dbReference>
<dbReference type="InterPro" id="IPR036890">
    <property type="entry name" value="HATPase_C_sf"/>
</dbReference>
<dbReference type="Gene3D" id="1.10.287.130">
    <property type="match status" value="1"/>
</dbReference>
<dbReference type="InterPro" id="IPR003594">
    <property type="entry name" value="HATPase_dom"/>
</dbReference>
<organism evidence="12 13">
    <name type="scientific">Cohnella phaseoli</name>
    <dbReference type="NCBI Taxonomy" id="456490"/>
    <lineage>
        <taxon>Bacteria</taxon>
        <taxon>Bacillati</taxon>
        <taxon>Bacillota</taxon>
        <taxon>Bacilli</taxon>
        <taxon>Bacillales</taxon>
        <taxon>Paenibacillaceae</taxon>
        <taxon>Cohnella</taxon>
    </lineage>
</organism>
<dbReference type="GO" id="GO:0000155">
    <property type="term" value="F:phosphorelay sensor kinase activity"/>
    <property type="evidence" value="ECO:0007669"/>
    <property type="project" value="InterPro"/>
</dbReference>
<evidence type="ECO:0000256" key="6">
    <source>
        <dbReference type="ARBA" id="ARBA00022741"/>
    </source>
</evidence>
<evidence type="ECO:0000256" key="8">
    <source>
        <dbReference type="ARBA" id="ARBA00022840"/>
    </source>
</evidence>
<evidence type="ECO:0000256" key="7">
    <source>
        <dbReference type="ARBA" id="ARBA00022777"/>
    </source>
</evidence>
<reference evidence="12 13" key="1">
    <citation type="submission" date="2018-07" db="EMBL/GenBank/DDBJ databases">
        <title>Genomic Encyclopedia of Type Strains, Phase III (KMG-III): the genomes of soil and plant-associated and newly described type strains.</title>
        <authorList>
            <person name="Whitman W."/>
        </authorList>
    </citation>
    <scope>NUCLEOTIDE SEQUENCE [LARGE SCALE GENOMIC DNA]</scope>
    <source>
        <strain evidence="12 13">CECT 7287</strain>
    </source>
</reference>
<dbReference type="PROSITE" id="PS50109">
    <property type="entry name" value="HIS_KIN"/>
    <property type="match status" value="1"/>
</dbReference>
<dbReference type="Pfam" id="PF00512">
    <property type="entry name" value="HisKA"/>
    <property type="match status" value="1"/>
</dbReference>
<evidence type="ECO:0000256" key="9">
    <source>
        <dbReference type="ARBA" id="ARBA00023012"/>
    </source>
</evidence>
<name>A0A3D9KFL4_9BACL</name>
<evidence type="ECO:0000256" key="4">
    <source>
        <dbReference type="ARBA" id="ARBA00022553"/>
    </source>
</evidence>
<dbReference type="InterPro" id="IPR050351">
    <property type="entry name" value="BphY/WalK/GraS-like"/>
</dbReference>
<comment type="subcellular location">
    <subcellularLocation>
        <location evidence="2">Membrane</location>
    </subcellularLocation>
</comment>
<dbReference type="CDD" id="cd00075">
    <property type="entry name" value="HATPase"/>
    <property type="match status" value="1"/>
</dbReference>
<evidence type="ECO:0000256" key="10">
    <source>
        <dbReference type="SAM" id="Phobius"/>
    </source>
</evidence>
<feature type="domain" description="Histidine kinase" evidence="11">
    <location>
        <begin position="364"/>
        <end position="583"/>
    </location>
</feature>
<dbReference type="Gene3D" id="3.30.565.10">
    <property type="entry name" value="Histidine kinase-like ATPase, C-terminal domain"/>
    <property type="match status" value="1"/>
</dbReference>
<dbReference type="InterPro" id="IPR036097">
    <property type="entry name" value="HisK_dim/P_sf"/>
</dbReference>
<keyword evidence="6" id="KW-0547">Nucleotide-binding</keyword>
<evidence type="ECO:0000256" key="5">
    <source>
        <dbReference type="ARBA" id="ARBA00022679"/>
    </source>
</evidence>
<dbReference type="EC" id="2.7.13.3" evidence="3"/>
<dbReference type="SUPFAM" id="SSF47384">
    <property type="entry name" value="Homodimeric domain of signal transducing histidine kinase"/>
    <property type="match status" value="1"/>
</dbReference>
<keyword evidence="8" id="KW-0067">ATP-binding</keyword>
<keyword evidence="7 12" id="KW-0418">Kinase</keyword>
<dbReference type="GO" id="GO:0030295">
    <property type="term" value="F:protein kinase activator activity"/>
    <property type="evidence" value="ECO:0007669"/>
    <property type="project" value="TreeGrafter"/>
</dbReference>
<keyword evidence="10" id="KW-1133">Transmembrane helix</keyword>
<keyword evidence="10" id="KW-0472">Membrane</keyword>
<dbReference type="Pfam" id="PF02518">
    <property type="entry name" value="HATPase_c"/>
    <property type="match status" value="1"/>
</dbReference>
<keyword evidence="9" id="KW-0902">Two-component regulatory system</keyword>
<dbReference type="SUPFAM" id="SSF55874">
    <property type="entry name" value="ATPase domain of HSP90 chaperone/DNA topoisomerase II/histidine kinase"/>
    <property type="match status" value="1"/>
</dbReference>
<accession>A0A3D9KFL4</accession>
<feature type="transmembrane region" description="Helical" evidence="10">
    <location>
        <begin position="258"/>
        <end position="281"/>
    </location>
</feature>
<dbReference type="SMART" id="SM00387">
    <property type="entry name" value="HATPase_c"/>
    <property type="match status" value="1"/>
</dbReference>
<dbReference type="GO" id="GO:0000156">
    <property type="term" value="F:phosphorelay response regulator activity"/>
    <property type="evidence" value="ECO:0007669"/>
    <property type="project" value="TreeGrafter"/>
</dbReference>
<evidence type="ECO:0000256" key="1">
    <source>
        <dbReference type="ARBA" id="ARBA00000085"/>
    </source>
</evidence>
<keyword evidence="5" id="KW-0808">Transferase</keyword>
<dbReference type="InterPro" id="IPR005467">
    <property type="entry name" value="His_kinase_dom"/>
</dbReference>
<dbReference type="InterPro" id="IPR004358">
    <property type="entry name" value="Sig_transdc_His_kin-like_C"/>
</dbReference>
<evidence type="ECO:0000313" key="12">
    <source>
        <dbReference type="EMBL" id="RED85143.1"/>
    </source>
</evidence>
<dbReference type="Proteomes" id="UP000256977">
    <property type="component" value="Unassembled WGS sequence"/>
</dbReference>
<dbReference type="OrthoDB" id="368131at2"/>
<dbReference type="AlphaFoldDB" id="A0A3D9KFL4"/>
<comment type="catalytic activity">
    <reaction evidence="1">
        <text>ATP + protein L-histidine = ADP + protein N-phospho-L-histidine.</text>
        <dbReference type="EC" id="2.7.13.3"/>
    </reaction>
</comment>
<dbReference type="PANTHER" id="PTHR42878:SF7">
    <property type="entry name" value="SENSOR HISTIDINE KINASE GLRK"/>
    <property type="match status" value="1"/>
</dbReference>
<dbReference type="EMBL" id="QRDZ01000005">
    <property type="protein sequence ID" value="RED85143.1"/>
    <property type="molecule type" value="Genomic_DNA"/>
</dbReference>
<dbReference type="SMART" id="SM00388">
    <property type="entry name" value="HisKA"/>
    <property type="match status" value="1"/>
</dbReference>
<keyword evidence="4" id="KW-0597">Phosphoprotein</keyword>
<sequence length="587" mass="65225">MTVKSRLAVRLVAWLAVAGVLLFALAAVMLNWTNNQLSRIEATRQFESAGLYELIRTLQSEGGQLRLDPQLLELVREHGGWLQSLDEQGRVTESFYTPDDVPTMYGPGELTAYWLGKKPFPYALYLWIQEKDGVNYTLLYGMRNESGDLFRRIVAESSVQDRLLVVPEPLSSTLVRDSSWVQLLDASGRELASFNKPEGALGDYTPQELALRSIYPDRYGAAIDSHYDSESGLTWVISRPLAGATPGEEPTLTPENRVLAIGIGTLVLGAIVLFVLVSYAFGQRFGAPIVHLLKWLRRLGAGRYEEPANARGDARSRDRRGRRRRKYRVYGDVLESMEQLARTLQSNEKLAADTERLRNEWIAGVSHDLKTPLSSIKGYAHLLENGEYEWTAEEAREFARIISEKSAYLDDLINDLALTYRLKSGLGAPEAEIADLNECTASAIEDAAKDPRYLPNSLHFSAAANPVYISTFRPWFQRIIDNLIANALLHNEPGTTVTISVRRIGSAWASLTVSDNGKGMNEETAARLFERYYRGTDTDARPEGSGLGMAITKALAEGLGGVIDVDTAEGRGTTIVIRWPIRQEAVP</sequence>
<dbReference type="PANTHER" id="PTHR42878">
    <property type="entry name" value="TWO-COMPONENT HISTIDINE KINASE"/>
    <property type="match status" value="1"/>
</dbReference>
<evidence type="ECO:0000259" key="11">
    <source>
        <dbReference type="PROSITE" id="PS50109"/>
    </source>
</evidence>